<keyword evidence="4 9" id="KW-0456">Lyase</keyword>
<dbReference type="AlphaFoldDB" id="A0A1R4HF19"/>
<keyword evidence="12" id="KW-1185">Reference proteome</keyword>
<evidence type="ECO:0000313" key="12">
    <source>
        <dbReference type="Proteomes" id="UP000195442"/>
    </source>
</evidence>
<evidence type="ECO:0000256" key="7">
    <source>
        <dbReference type="ARBA" id="ARBA00040167"/>
    </source>
</evidence>
<evidence type="ECO:0000256" key="6">
    <source>
        <dbReference type="ARBA" id="ARBA00037589"/>
    </source>
</evidence>
<dbReference type="Proteomes" id="UP000195442">
    <property type="component" value="Unassembled WGS sequence"/>
</dbReference>
<dbReference type="InterPro" id="IPR036108">
    <property type="entry name" value="4pyrrol_syn_uPrphyn_synt_sf"/>
</dbReference>
<evidence type="ECO:0000256" key="8">
    <source>
        <dbReference type="ARBA" id="ARBA00048617"/>
    </source>
</evidence>
<comment type="catalytic activity">
    <reaction evidence="8 9">
        <text>hydroxymethylbilane = uroporphyrinogen III + H2O</text>
        <dbReference type="Rhea" id="RHEA:18965"/>
        <dbReference type="ChEBI" id="CHEBI:15377"/>
        <dbReference type="ChEBI" id="CHEBI:57308"/>
        <dbReference type="ChEBI" id="CHEBI:57845"/>
        <dbReference type="EC" id="4.2.1.75"/>
    </reaction>
</comment>
<accession>A0A1R4HF19</accession>
<dbReference type="GO" id="GO:0006780">
    <property type="term" value="P:uroporphyrinogen III biosynthetic process"/>
    <property type="evidence" value="ECO:0007669"/>
    <property type="project" value="UniProtKB-UniRule"/>
</dbReference>
<dbReference type="Gene3D" id="3.40.50.10090">
    <property type="match status" value="2"/>
</dbReference>
<dbReference type="EC" id="4.2.1.75" evidence="3 9"/>
<dbReference type="GO" id="GO:0004852">
    <property type="term" value="F:uroporphyrinogen-III synthase activity"/>
    <property type="evidence" value="ECO:0007669"/>
    <property type="project" value="UniProtKB-UniRule"/>
</dbReference>
<organism evidence="11 12">
    <name type="scientific">Crenothrix polyspora</name>
    <dbReference type="NCBI Taxonomy" id="360316"/>
    <lineage>
        <taxon>Bacteria</taxon>
        <taxon>Pseudomonadati</taxon>
        <taxon>Pseudomonadota</taxon>
        <taxon>Gammaproteobacteria</taxon>
        <taxon>Methylococcales</taxon>
        <taxon>Crenotrichaceae</taxon>
        <taxon>Crenothrix</taxon>
    </lineage>
</organism>
<dbReference type="RefSeq" id="WP_087147951.1">
    <property type="nucleotide sequence ID" value="NZ_FUKJ01000368.1"/>
</dbReference>
<name>A0A1R4HF19_9GAMM</name>
<evidence type="ECO:0000256" key="4">
    <source>
        <dbReference type="ARBA" id="ARBA00023239"/>
    </source>
</evidence>
<proteinExistence type="inferred from homology"/>
<sequence length="261" mass="28387">MANLKGARILVTRPEHQAGKLSQLITEHGGEAVRFPALAIVEHEDSMGIQQKLANLDKFQWLVFISANAVNFAVKANGGKIRQLSTQRIAAIGSSTAQALQAVGLSVDVMPESSYNSEALLATAQMQHIDGQCFLIVRGMGGREELAEALRSRGAEVDYLEVYKRIIPRMDNSHLLALLATNTLAVVTATSAEVLQNLLVMVGIGARQQLLKIPLVVVSERIRCVAVELGFERIAVTEYPSDTAILETVATLCNRSIEWQN</sequence>
<dbReference type="InterPro" id="IPR003754">
    <property type="entry name" value="4pyrrol_synth_uPrphyn_synth"/>
</dbReference>
<comment type="pathway">
    <text evidence="1 9">Porphyrin-containing compound metabolism; protoporphyrin-IX biosynthesis; coproporphyrinogen-III from 5-aminolevulinate: step 3/4.</text>
</comment>
<dbReference type="InterPro" id="IPR039793">
    <property type="entry name" value="UROS/Hem4"/>
</dbReference>
<dbReference type="Pfam" id="PF02602">
    <property type="entry name" value="HEM4"/>
    <property type="match status" value="1"/>
</dbReference>
<evidence type="ECO:0000256" key="9">
    <source>
        <dbReference type="RuleBase" id="RU366031"/>
    </source>
</evidence>
<evidence type="ECO:0000256" key="1">
    <source>
        <dbReference type="ARBA" id="ARBA00004772"/>
    </source>
</evidence>
<evidence type="ECO:0000256" key="2">
    <source>
        <dbReference type="ARBA" id="ARBA00008133"/>
    </source>
</evidence>
<dbReference type="PANTHER" id="PTHR38042:SF1">
    <property type="entry name" value="UROPORPHYRINOGEN-III SYNTHASE, CHLOROPLASTIC"/>
    <property type="match status" value="1"/>
</dbReference>
<comment type="function">
    <text evidence="6 9">Catalyzes cyclization of the linear tetrapyrrole, hydroxymethylbilane, to the macrocyclic uroporphyrinogen III.</text>
</comment>
<evidence type="ECO:0000256" key="5">
    <source>
        <dbReference type="ARBA" id="ARBA00023244"/>
    </source>
</evidence>
<feature type="domain" description="Tetrapyrrole biosynthesis uroporphyrinogen III synthase" evidence="10">
    <location>
        <begin position="20"/>
        <end position="246"/>
    </location>
</feature>
<comment type="similarity">
    <text evidence="2 9">Belongs to the uroporphyrinogen-III synthase family.</text>
</comment>
<evidence type="ECO:0000313" key="11">
    <source>
        <dbReference type="EMBL" id="SJM94824.1"/>
    </source>
</evidence>
<evidence type="ECO:0000256" key="3">
    <source>
        <dbReference type="ARBA" id="ARBA00013109"/>
    </source>
</evidence>
<dbReference type="SUPFAM" id="SSF69618">
    <property type="entry name" value="HemD-like"/>
    <property type="match status" value="1"/>
</dbReference>
<dbReference type="OrthoDB" id="9787650at2"/>
<gene>
    <name evidence="11" type="ORF">CRENPOLYSF2_430002</name>
</gene>
<dbReference type="PANTHER" id="PTHR38042">
    <property type="entry name" value="UROPORPHYRINOGEN-III SYNTHASE, CHLOROPLASTIC"/>
    <property type="match status" value="1"/>
</dbReference>
<dbReference type="EMBL" id="FUKJ01000368">
    <property type="protein sequence ID" value="SJM94824.1"/>
    <property type="molecule type" value="Genomic_DNA"/>
</dbReference>
<dbReference type="CDD" id="cd06578">
    <property type="entry name" value="HemD"/>
    <property type="match status" value="1"/>
</dbReference>
<evidence type="ECO:0000259" key="10">
    <source>
        <dbReference type="Pfam" id="PF02602"/>
    </source>
</evidence>
<reference evidence="12" key="1">
    <citation type="submission" date="2017-02" db="EMBL/GenBank/DDBJ databases">
        <authorList>
            <person name="Daims H."/>
        </authorList>
    </citation>
    <scope>NUCLEOTIDE SEQUENCE [LARGE SCALE GENOMIC DNA]</scope>
</reference>
<protein>
    <recommendedName>
        <fullName evidence="7 9">Uroporphyrinogen-III synthase</fullName>
        <ecNumber evidence="3 9">4.2.1.75</ecNumber>
    </recommendedName>
</protein>
<keyword evidence="5 9" id="KW-0627">Porphyrin biosynthesis</keyword>
<dbReference type="GO" id="GO:0006782">
    <property type="term" value="P:protoporphyrinogen IX biosynthetic process"/>
    <property type="evidence" value="ECO:0007669"/>
    <property type="project" value="UniProtKB-UniRule"/>
</dbReference>
<dbReference type="UniPathway" id="UPA00251">
    <property type="reaction ID" value="UER00320"/>
</dbReference>